<dbReference type="Gene3D" id="2.40.50.140">
    <property type="entry name" value="Nucleic acid-binding proteins"/>
    <property type="match status" value="3"/>
</dbReference>
<accession>A0A484IHC9</accession>
<proteinExistence type="predicted"/>
<protein>
    <submittedName>
        <fullName evidence="2">Replication factor A</fullName>
    </submittedName>
</protein>
<dbReference type="InterPro" id="IPR012340">
    <property type="entry name" value="NA-bd_OB-fold"/>
</dbReference>
<sequence length="480" mass="53966">MTLDYNKMIEIILEERQELDFDKLKEMVEEKKANVGAGYLTDQGALFLVAADLGVSLEKSPKTEYALKDIFIGARDISIIGRILTINPIRTFLKRDSDQQSRNRIITIYDKDSSVKIKLWDDLVELPEQLNLRQGDLIKLSNCQVKSGMDNKPIVNLGSSGSIDLIVEDNKYQIPTLSEITELIDDLTLPKDNLVIAGKISSDPRISEFTNSRGERAKSLHLELTNEDNSRKIRSVIWNINEENVPKTLTVNSRIRLVGVKTKAGNPNFGNGDLEIHGDEGTVIELSDDAAPPENYILRIISSRPKQEDNMLLCMAIDRESRPYFLRINTRLFDLNLQPNDIIECYPNRILGNSIELTDQDSFVQVLSKDQEFPTGEQFETKIKNISVTNKPFVVEAIVLQIPNRSEVTTKVGEQVTVADTLVGDDTGEIRLVGWRDNSEIVSRLKIGERIKILAVNAVSGKEGNIELSLKPYSEIIQVS</sequence>
<dbReference type="Proteomes" id="UP000294299">
    <property type="component" value="Chromosome NFRAN"/>
</dbReference>
<dbReference type="KEGG" id="nfn:NFRAN_2732"/>
<dbReference type="PANTHER" id="PTHR13356">
    <property type="entry name" value="OB FOLD NUCLEIC ACID BINDING PROTEIN-RELATED"/>
    <property type="match status" value="1"/>
</dbReference>
<dbReference type="GeneID" id="39421875"/>
<dbReference type="GO" id="GO:0003677">
    <property type="term" value="F:DNA binding"/>
    <property type="evidence" value="ECO:0007669"/>
    <property type="project" value="UniProtKB-KW"/>
</dbReference>
<dbReference type="PANTHER" id="PTHR13356:SF0">
    <property type="entry name" value="SOSS COMPLEX SUBUNIT B HOMOLOG"/>
    <property type="match status" value="1"/>
</dbReference>
<evidence type="ECO:0000313" key="2">
    <source>
        <dbReference type="EMBL" id="VFJ15055.1"/>
    </source>
</evidence>
<evidence type="ECO:0000313" key="3">
    <source>
        <dbReference type="Proteomes" id="UP000294299"/>
    </source>
</evidence>
<name>A0A484IHC9_9ARCH</name>
<dbReference type="OrthoDB" id="6262at2157"/>
<dbReference type="GO" id="GO:0010212">
    <property type="term" value="P:response to ionizing radiation"/>
    <property type="evidence" value="ECO:0007669"/>
    <property type="project" value="TreeGrafter"/>
</dbReference>
<gene>
    <name evidence="2" type="ORF">NFRAN_2732</name>
</gene>
<keyword evidence="1" id="KW-0238">DNA-binding</keyword>
<organism evidence="2 3">
    <name type="scientific">Candidatus Nitrosocosmicus franklandianus</name>
    <dbReference type="NCBI Taxonomy" id="1798806"/>
    <lineage>
        <taxon>Archaea</taxon>
        <taxon>Nitrososphaerota</taxon>
        <taxon>Nitrososphaeria</taxon>
        <taxon>Nitrososphaerales</taxon>
        <taxon>Nitrososphaeraceae</taxon>
        <taxon>Candidatus Nitrosocosmicus</taxon>
    </lineage>
</organism>
<evidence type="ECO:0000256" key="1">
    <source>
        <dbReference type="ARBA" id="ARBA00023125"/>
    </source>
</evidence>
<keyword evidence="3" id="KW-1185">Reference proteome</keyword>
<dbReference type="AlphaFoldDB" id="A0A484IHC9"/>
<reference evidence="2 3" key="1">
    <citation type="submission" date="2019-02" db="EMBL/GenBank/DDBJ databases">
        <authorList>
            <person name="Lehtovirta-Morley E L."/>
        </authorList>
    </citation>
    <scope>NUCLEOTIDE SEQUENCE [LARGE SCALE GENOMIC DNA]</scope>
    <source>
        <strain evidence="2">NFRAN1</strain>
    </source>
</reference>
<dbReference type="SUPFAM" id="SSF50249">
    <property type="entry name" value="Nucleic acid-binding proteins"/>
    <property type="match status" value="3"/>
</dbReference>
<dbReference type="EMBL" id="LR216287">
    <property type="protein sequence ID" value="VFJ15055.1"/>
    <property type="molecule type" value="Genomic_DNA"/>
</dbReference>
<dbReference type="RefSeq" id="WP_134485083.1">
    <property type="nucleotide sequence ID" value="NZ_LR216287.1"/>
</dbReference>
<dbReference type="GO" id="GO:0000724">
    <property type="term" value="P:double-strand break repair via homologous recombination"/>
    <property type="evidence" value="ECO:0007669"/>
    <property type="project" value="TreeGrafter"/>
</dbReference>
<dbReference type="InterPro" id="IPR051231">
    <property type="entry name" value="SOSS-B"/>
</dbReference>